<name>W5TH48_9NOCA</name>
<dbReference type="STRING" id="1415166.NONO_c36920"/>
<evidence type="ECO:0000313" key="4">
    <source>
        <dbReference type="Proteomes" id="UP000019150"/>
    </source>
</evidence>
<dbReference type="PATRIC" id="fig|1415166.3.peg.3789"/>
<reference evidence="3 4" key="1">
    <citation type="journal article" date="2014" name="Appl. Environ. Microbiol.">
        <title>Insights into the Microbial Degradation of Rubber and Gutta-Percha by Analysis of the Complete Genome of Nocardia nova SH22a.</title>
        <authorList>
            <person name="Luo Q."/>
            <person name="Hiessl S."/>
            <person name="Poehlein A."/>
            <person name="Daniel R."/>
            <person name="Steinbuchel A."/>
        </authorList>
    </citation>
    <scope>NUCLEOTIDE SEQUENCE [LARGE SCALE GENOMIC DNA]</scope>
    <source>
        <strain evidence="3">SH22a</strain>
    </source>
</reference>
<dbReference type="Proteomes" id="UP000019150">
    <property type="component" value="Chromosome"/>
</dbReference>
<protein>
    <submittedName>
        <fullName evidence="3">Putative oxidoreductase, SDR family</fullName>
    </submittedName>
</protein>
<dbReference type="InterPro" id="IPR036291">
    <property type="entry name" value="NAD(P)-bd_dom_sf"/>
</dbReference>
<dbReference type="InterPro" id="IPR002347">
    <property type="entry name" value="SDR_fam"/>
</dbReference>
<dbReference type="HOGENOM" id="CLU_010194_2_1_11"/>
<gene>
    <name evidence="3" type="ORF">NONO_c36920</name>
</gene>
<dbReference type="EMBL" id="CP006850">
    <property type="protein sequence ID" value="AHH18479.1"/>
    <property type="molecule type" value="Genomic_DNA"/>
</dbReference>
<comment type="similarity">
    <text evidence="1">Belongs to the short-chain dehydrogenases/reductases (SDR) family.</text>
</comment>
<dbReference type="GO" id="GO:0016491">
    <property type="term" value="F:oxidoreductase activity"/>
    <property type="evidence" value="ECO:0007669"/>
    <property type="project" value="UniProtKB-KW"/>
</dbReference>
<dbReference type="AlphaFoldDB" id="W5TH48"/>
<dbReference type="SUPFAM" id="SSF51735">
    <property type="entry name" value="NAD(P)-binding Rossmann-fold domains"/>
    <property type="match status" value="1"/>
</dbReference>
<keyword evidence="4" id="KW-1185">Reference proteome</keyword>
<keyword evidence="2" id="KW-0560">Oxidoreductase</keyword>
<dbReference type="KEGG" id="nno:NONO_c36920"/>
<evidence type="ECO:0000256" key="2">
    <source>
        <dbReference type="ARBA" id="ARBA00023002"/>
    </source>
</evidence>
<evidence type="ECO:0000313" key="3">
    <source>
        <dbReference type="EMBL" id="AHH18479.1"/>
    </source>
</evidence>
<dbReference type="OrthoDB" id="9810734at2"/>
<evidence type="ECO:0000256" key="1">
    <source>
        <dbReference type="ARBA" id="ARBA00006484"/>
    </source>
</evidence>
<dbReference type="PRINTS" id="PR00081">
    <property type="entry name" value="GDHRDH"/>
</dbReference>
<organism evidence="3 4">
    <name type="scientific">Nocardia nova SH22a</name>
    <dbReference type="NCBI Taxonomy" id="1415166"/>
    <lineage>
        <taxon>Bacteria</taxon>
        <taxon>Bacillati</taxon>
        <taxon>Actinomycetota</taxon>
        <taxon>Actinomycetes</taxon>
        <taxon>Mycobacteriales</taxon>
        <taxon>Nocardiaceae</taxon>
        <taxon>Nocardia</taxon>
    </lineage>
</organism>
<dbReference type="Gene3D" id="3.40.50.720">
    <property type="entry name" value="NAD(P)-binding Rossmann-like Domain"/>
    <property type="match status" value="1"/>
</dbReference>
<sequence length="266" mass="28128">MPTQSRPLAVVTGASSGLGRGFATRFADRGYDLVLIARRRTRLEELAAELRAAYGVTALPLDYDLAQAGAPAAIAQHLADNDIRPDALVNCAGFGTAALFVTEAADRIEQEIAVDVTAPTLLARLLLPDLLRAPRGVLLMVSSTASHQPIPSIAVYAACKAYLTSLSAAIWQETRGSDLRVLALCPGPTETEFFSAAGSERFKVGRVAGVDEVLDAAFRAIDRGDAPVVTVGLRNRLQALVAKFAPLRVSLAVSERATRPKEAVPA</sequence>
<dbReference type="PIRSF" id="PIRSF000126">
    <property type="entry name" value="11-beta-HSD1"/>
    <property type="match status" value="1"/>
</dbReference>
<dbReference type="RefSeq" id="WP_025349916.1">
    <property type="nucleotide sequence ID" value="NZ_CP006850.1"/>
</dbReference>
<dbReference type="PANTHER" id="PTHR44196">
    <property type="entry name" value="DEHYDROGENASE/REDUCTASE SDR FAMILY MEMBER 7B"/>
    <property type="match status" value="1"/>
</dbReference>
<dbReference type="eggNOG" id="COG0300">
    <property type="taxonomic scope" value="Bacteria"/>
</dbReference>
<dbReference type="PANTHER" id="PTHR44196:SF2">
    <property type="entry name" value="SHORT-CHAIN DEHYDROGENASE-RELATED"/>
    <property type="match status" value="1"/>
</dbReference>
<proteinExistence type="inferred from homology"/>
<accession>W5TH48</accession>
<dbReference type="GO" id="GO:0016020">
    <property type="term" value="C:membrane"/>
    <property type="evidence" value="ECO:0007669"/>
    <property type="project" value="TreeGrafter"/>
</dbReference>
<dbReference type="Pfam" id="PF00106">
    <property type="entry name" value="adh_short"/>
    <property type="match status" value="1"/>
</dbReference>